<keyword evidence="2" id="KW-0479">Metal-binding</keyword>
<reference evidence="6 7" key="1">
    <citation type="submission" date="2019-09" db="EMBL/GenBank/DDBJ databases">
        <title>Whole genome shotgun sequencing (WGS) of Ellagibacter isourolithinifaciens DSM 104140(T) and Adlercreutzia muris DSM 29508(T).</title>
        <authorList>
            <person name="Stoll D.A."/>
            <person name="Danylec N."/>
            <person name="Huch M."/>
        </authorList>
    </citation>
    <scope>NUCLEOTIDE SEQUENCE [LARGE SCALE GENOMIC DNA]</scope>
    <source>
        <strain evidence="6 7">DSM 104140</strain>
    </source>
</reference>
<dbReference type="Gene3D" id="3.40.50.11900">
    <property type="match status" value="1"/>
</dbReference>
<dbReference type="InterPro" id="IPR002731">
    <property type="entry name" value="ATPase_BadF"/>
</dbReference>
<organism evidence="6 7">
    <name type="scientific">Ellagibacter isourolithinifaciens</name>
    <dbReference type="NCBI Taxonomy" id="2137581"/>
    <lineage>
        <taxon>Bacteria</taxon>
        <taxon>Bacillati</taxon>
        <taxon>Actinomycetota</taxon>
        <taxon>Coriobacteriia</taxon>
        <taxon>Eggerthellales</taxon>
        <taxon>Eggerthellaceae</taxon>
        <taxon>Ellagibacter</taxon>
    </lineage>
</organism>
<dbReference type="InterPro" id="IPR008275">
    <property type="entry name" value="CoA_E_activase_dom"/>
</dbReference>
<dbReference type="Pfam" id="PF01869">
    <property type="entry name" value="BcrAD_BadFG"/>
    <property type="match status" value="1"/>
</dbReference>
<accession>A0A6N6NTP3</accession>
<gene>
    <name evidence="6" type="ORF">F8C90_01800</name>
</gene>
<dbReference type="Gene3D" id="3.30.420.40">
    <property type="match status" value="2"/>
</dbReference>
<keyword evidence="7" id="KW-1185">Reference proteome</keyword>
<evidence type="ECO:0000256" key="2">
    <source>
        <dbReference type="ARBA" id="ARBA00022723"/>
    </source>
</evidence>
<proteinExistence type="predicted"/>
<keyword evidence="3" id="KW-0408">Iron</keyword>
<evidence type="ECO:0000259" key="5">
    <source>
        <dbReference type="Pfam" id="PF01869"/>
    </source>
</evidence>
<dbReference type="InterPro" id="IPR010327">
    <property type="entry name" value="FldB/FldC_alpha/beta"/>
</dbReference>
<keyword evidence="4" id="KW-0411">Iron-sulfur</keyword>
<dbReference type="GO" id="GO:0051536">
    <property type="term" value="F:iron-sulfur cluster binding"/>
    <property type="evidence" value="ECO:0007669"/>
    <property type="project" value="UniProtKB-KW"/>
</dbReference>
<evidence type="ECO:0000256" key="4">
    <source>
        <dbReference type="ARBA" id="ARBA00023014"/>
    </source>
</evidence>
<dbReference type="AlphaFoldDB" id="A0A6N6NTP3"/>
<dbReference type="PANTHER" id="PTHR32329">
    <property type="entry name" value="BIFUNCTIONAL PROTEIN [INCLUDES 2-HYDROXYACYL-COA DEHYDRATASE (N-TER) AND ITS ACTIVATOR DOMAIN (C_TERM)-RELATED"/>
    <property type="match status" value="1"/>
</dbReference>
<feature type="domain" description="ATPase BadF/BadG/BcrA/BcrD type" evidence="5">
    <location>
        <begin position="381"/>
        <end position="630"/>
    </location>
</feature>
<dbReference type="EMBL" id="WAJR01000002">
    <property type="protein sequence ID" value="KAB1642467.1"/>
    <property type="molecule type" value="Genomic_DNA"/>
</dbReference>
<dbReference type="PANTHER" id="PTHR32329:SF2">
    <property type="entry name" value="BIFUNCTIONAL PROTEIN [INCLUDES 2-HYDROXYACYL-COA DEHYDRATASE (N-TER) AND ITS ACTIVATOR DOMAIN (C_TERM)"/>
    <property type="match status" value="1"/>
</dbReference>
<dbReference type="Pfam" id="PF06050">
    <property type="entry name" value="HGD-D"/>
    <property type="match status" value="1"/>
</dbReference>
<protein>
    <submittedName>
        <fullName evidence="6">3-hydroxyacyl-ACP dehydratase</fullName>
    </submittedName>
</protein>
<evidence type="ECO:0000313" key="7">
    <source>
        <dbReference type="Proteomes" id="UP000468668"/>
    </source>
</evidence>
<dbReference type="Proteomes" id="UP000468668">
    <property type="component" value="Unassembled WGS sequence"/>
</dbReference>
<dbReference type="SUPFAM" id="SSF53067">
    <property type="entry name" value="Actin-like ATPase domain"/>
    <property type="match status" value="1"/>
</dbReference>
<evidence type="ECO:0000256" key="3">
    <source>
        <dbReference type="ARBA" id="ARBA00023004"/>
    </source>
</evidence>
<sequence>MRIGYVCKYVPAEALEAMGAHMERIEPDESLVSFDAAESCMHANVCSFAKATFETVLSGNLDGIVLTTCCDSMRRLADALRAQAPNLFIHVLDVPRDTGEAACALFERRVAELLSSYGKFANATFSEKKLFAQLGGTPCPAEGTCDSSLELDYARLHSEAAQPSFRLAKSSSVSQSFASSNQAADSAAWSEGCEASERNADEAVAAPRVDNALQPQTHFSPAMPNVGIAGARANAEIKRILESHGVNIALDITCTNASRRFVPQKADTLAHYAHDVLTQLPCARMRDISPRKAFFDHVLPQIDGLVFHTVQFCDMYSYEYSDLKRTSPAPILALETDCTVQSHGQMLTRLEAFLESIGASQKEHLASQKGSPMSKTATFVVGLDSGSTSTNAVVMNEAREIVASVVIRTGAKAGASAERAYREALERAGIAPDQIACTIATGYGRVSIPFADENVTEISCHGRGAHYFNPAVRTILDIGGQDSKAIHVNATGEVTDFAMNDKCAAGTGRFLEMIARSLEISLDELGPAALESKKHLEIASMCSVFAESEVISLIANNEEKPDIAAGVCRAVAGKAYSLMRRVGLEGAYMMTGGVAQNPGVVRAVEELIGEKLFICEDPEIVGATGAALLALEKSV</sequence>
<dbReference type="InterPro" id="IPR043129">
    <property type="entry name" value="ATPase_NBD"/>
</dbReference>
<comment type="caution">
    <text evidence="6">The sequence shown here is derived from an EMBL/GenBank/DDBJ whole genome shotgun (WGS) entry which is preliminary data.</text>
</comment>
<dbReference type="CDD" id="cd24036">
    <property type="entry name" value="ASKHA_NBD_BcrAD_BadFG_HgdC_HadI"/>
    <property type="match status" value="1"/>
</dbReference>
<dbReference type="GeneID" id="98657134"/>
<dbReference type="GO" id="GO:0046872">
    <property type="term" value="F:metal ion binding"/>
    <property type="evidence" value="ECO:0007669"/>
    <property type="project" value="UniProtKB-KW"/>
</dbReference>
<evidence type="ECO:0000256" key="1">
    <source>
        <dbReference type="ARBA" id="ARBA00001966"/>
    </source>
</evidence>
<name>A0A6N6NTP3_9ACTN</name>
<dbReference type="OrthoDB" id="9177882at2"/>
<dbReference type="Gene3D" id="3.40.50.11890">
    <property type="match status" value="1"/>
</dbReference>
<dbReference type="InterPro" id="IPR051805">
    <property type="entry name" value="Dehydratase_Activator_Redct"/>
</dbReference>
<dbReference type="RefSeq" id="WP_158048734.1">
    <property type="nucleotide sequence ID" value="NZ_WAJR01000002.1"/>
</dbReference>
<evidence type="ECO:0000313" key="6">
    <source>
        <dbReference type="EMBL" id="KAB1642467.1"/>
    </source>
</evidence>
<comment type="cofactor">
    <cofactor evidence="1">
        <name>[4Fe-4S] cluster</name>
        <dbReference type="ChEBI" id="CHEBI:49883"/>
    </cofactor>
</comment>
<dbReference type="NCBIfam" id="TIGR00241">
    <property type="entry name" value="CoA_E_activ"/>
    <property type="match status" value="1"/>
</dbReference>